<comment type="caution">
    <text evidence="1">The sequence shown here is derived from an EMBL/GenBank/DDBJ whole genome shotgun (WGS) entry which is preliminary data.</text>
</comment>
<organism evidence="1 2">
    <name type="scientific">Roseiterribacter gracilis</name>
    <dbReference type="NCBI Taxonomy" id="2812848"/>
    <lineage>
        <taxon>Bacteria</taxon>
        <taxon>Pseudomonadati</taxon>
        <taxon>Pseudomonadota</taxon>
        <taxon>Alphaproteobacteria</taxon>
        <taxon>Rhodospirillales</taxon>
        <taxon>Roseiterribacteraceae</taxon>
        <taxon>Roseiterribacter</taxon>
    </lineage>
</organism>
<dbReference type="Proteomes" id="UP000681075">
    <property type="component" value="Unassembled WGS sequence"/>
</dbReference>
<evidence type="ECO:0000313" key="2">
    <source>
        <dbReference type="Proteomes" id="UP000681075"/>
    </source>
</evidence>
<dbReference type="AlphaFoldDB" id="A0A8S8XKU1"/>
<keyword evidence="2" id="KW-1185">Reference proteome</keyword>
<proteinExistence type="predicted"/>
<gene>
    <name evidence="1" type="ORF">TMPK1_36770</name>
</gene>
<dbReference type="RefSeq" id="WP_420244923.1">
    <property type="nucleotide sequence ID" value="NZ_BOPV01000001.1"/>
</dbReference>
<accession>A0A8S8XKU1</accession>
<protein>
    <submittedName>
        <fullName evidence="1">Uncharacterized protein</fullName>
    </submittedName>
</protein>
<reference evidence="1" key="1">
    <citation type="submission" date="2021-02" db="EMBL/GenBank/DDBJ databases">
        <title>Genome sequence of Rhodospirillales sp. strain TMPK1 isolated from soil.</title>
        <authorList>
            <person name="Nakai R."/>
            <person name="Kusada H."/>
            <person name="Tamaki H."/>
        </authorList>
    </citation>
    <scope>NUCLEOTIDE SEQUENCE</scope>
    <source>
        <strain evidence="1">TMPK1</strain>
    </source>
</reference>
<name>A0A8S8XKU1_9PROT</name>
<evidence type="ECO:0000313" key="1">
    <source>
        <dbReference type="EMBL" id="GIL41440.1"/>
    </source>
</evidence>
<sequence length="585" mass="58969">MTFVAPPPPVDPAVAAQTVARGPTVVPQPAPQPVAVVELPQALQAIERAVLLPGTVIDQQTSAQGVLAQVRTSLGDVLLQVTTPLPVGRPVVLQIPAGNPPQTALVDTSASGTGQAGTPAVPATPAALTPAVVANIGAPAAPLLPGAVIEVLQLPTAATPTTQPATTVPGQTATTAPTVAATTTAAATTAATTPTTAASTTVATTPATVAAATTQVTAALANATPVTTSPSLRGAGAALFAQTVATEVNAPTAAAPNIALTPSQTPAPLGVRVLQVLPPGSQIPPTSGDQIAATVGSARASGFPVATTPDGQAIALQTNARVDPGSVVVLQRLPTPVGANGEAPVLPLDPIRGDNWPALAAALRTLDVADPAAAQAMRAAIPQPNANLAPAMLFVAAALKLGDPRALFGGSAIDALKRSGKGNVTERLFEDFNAASERASDVVGAEWRSYPIPMQENDGRIAMMQLHVLRRDDQQRVGDREADARDEGEGKRTRFLLDIAPSALGPIQLDGLVRPSPVSPVVDLVVRSKTPLPDEMRRDIAGIWADALSLTGAKGALAFQANPQSFVDTTGFRSFGKGKGVGLSA</sequence>
<dbReference type="EMBL" id="BOPV01000001">
    <property type="protein sequence ID" value="GIL41440.1"/>
    <property type="molecule type" value="Genomic_DNA"/>
</dbReference>